<organism evidence="1 2">
    <name type="scientific">Desmophyllum pertusum</name>
    <dbReference type="NCBI Taxonomy" id="174260"/>
    <lineage>
        <taxon>Eukaryota</taxon>
        <taxon>Metazoa</taxon>
        <taxon>Cnidaria</taxon>
        <taxon>Anthozoa</taxon>
        <taxon>Hexacorallia</taxon>
        <taxon>Scleractinia</taxon>
        <taxon>Caryophylliina</taxon>
        <taxon>Caryophylliidae</taxon>
        <taxon>Desmophyllum</taxon>
    </lineage>
</organism>
<evidence type="ECO:0000313" key="1">
    <source>
        <dbReference type="EMBL" id="KAJ7323746.1"/>
    </source>
</evidence>
<dbReference type="AlphaFoldDB" id="A0A9W9Y8M6"/>
<protein>
    <submittedName>
        <fullName evidence="1">Uncharacterized protein</fullName>
    </submittedName>
</protein>
<comment type="caution">
    <text evidence="1">The sequence shown here is derived from an EMBL/GenBank/DDBJ whole genome shotgun (WGS) entry which is preliminary data.</text>
</comment>
<evidence type="ECO:0000313" key="2">
    <source>
        <dbReference type="Proteomes" id="UP001163046"/>
    </source>
</evidence>
<name>A0A9W9Y8M6_9CNID</name>
<dbReference type="EMBL" id="MU827811">
    <property type="protein sequence ID" value="KAJ7323746.1"/>
    <property type="molecule type" value="Genomic_DNA"/>
</dbReference>
<proteinExistence type="predicted"/>
<sequence>MAEPRDEEEEYFTLEEIKEKLENKKSWNPYFKAGLEDMEVEQIEKHLKSRAVKEGHKTRLHLLHSIL</sequence>
<gene>
    <name evidence="1" type="ORF">OS493_030868</name>
</gene>
<dbReference type="Proteomes" id="UP001163046">
    <property type="component" value="Unassembled WGS sequence"/>
</dbReference>
<keyword evidence="2" id="KW-1185">Reference proteome</keyword>
<reference evidence="1" key="1">
    <citation type="submission" date="2023-01" db="EMBL/GenBank/DDBJ databases">
        <title>Genome assembly of the deep-sea coral Lophelia pertusa.</title>
        <authorList>
            <person name="Herrera S."/>
            <person name="Cordes E."/>
        </authorList>
    </citation>
    <scope>NUCLEOTIDE SEQUENCE</scope>
    <source>
        <strain evidence="1">USNM1676648</strain>
        <tissue evidence="1">Polyp</tissue>
    </source>
</reference>
<accession>A0A9W9Y8M6</accession>